<evidence type="ECO:0000256" key="1">
    <source>
        <dbReference type="ARBA" id="ARBA00022741"/>
    </source>
</evidence>
<accession>A0A3E0M346</accession>
<evidence type="ECO:0000313" key="6">
    <source>
        <dbReference type="EMBL" id="REJ54211.1"/>
    </source>
</evidence>
<proteinExistence type="predicted"/>
<organism evidence="6 7">
    <name type="scientific">Microcystis wesenbergii TW10</name>
    <dbReference type="NCBI Taxonomy" id="2060474"/>
    <lineage>
        <taxon>Bacteria</taxon>
        <taxon>Bacillati</taxon>
        <taxon>Cyanobacteriota</taxon>
        <taxon>Cyanophyceae</taxon>
        <taxon>Oscillatoriophycideae</taxon>
        <taxon>Chroococcales</taxon>
        <taxon>Microcystaceae</taxon>
        <taxon>Microcystis</taxon>
    </lineage>
</organism>
<protein>
    <recommendedName>
        <fullName evidence="5">UvrD-like helicase ATP-binding domain-containing protein</fullName>
    </recommendedName>
</protein>
<dbReference type="GO" id="GO:0004386">
    <property type="term" value="F:helicase activity"/>
    <property type="evidence" value="ECO:0007669"/>
    <property type="project" value="UniProtKB-KW"/>
</dbReference>
<dbReference type="InterPro" id="IPR027417">
    <property type="entry name" value="P-loop_NTPase"/>
</dbReference>
<gene>
    <name evidence="6" type="ORF">DWQ51_07340</name>
</gene>
<evidence type="ECO:0000256" key="4">
    <source>
        <dbReference type="ARBA" id="ARBA00022840"/>
    </source>
</evidence>
<keyword evidence="1" id="KW-0547">Nucleotide-binding</keyword>
<dbReference type="Pfam" id="PF00580">
    <property type="entry name" value="UvrD-helicase"/>
    <property type="match status" value="1"/>
</dbReference>
<dbReference type="AlphaFoldDB" id="A0A3E0M346"/>
<dbReference type="GO" id="GO:0016787">
    <property type="term" value="F:hydrolase activity"/>
    <property type="evidence" value="ECO:0007669"/>
    <property type="project" value="UniProtKB-KW"/>
</dbReference>
<name>A0A3E0M346_9CHRO</name>
<sequence>MDKIINQFSDIFPFITVQEIFQKVPEIKNTIRQETYQKLEYDLLNVNKFYQERLYKYLTKEEFWQEKHRFVQSWLEKNLGRKPDLEQSVAIGEVNNNIQVLARAGSGKTSTLVKKALFLQKHCGILPSEILILAFNRFFMGLSPVRSSNFI</sequence>
<dbReference type="SUPFAM" id="SSF52540">
    <property type="entry name" value="P-loop containing nucleoside triphosphate hydrolases"/>
    <property type="match status" value="1"/>
</dbReference>
<evidence type="ECO:0000313" key="7">
    <source>
        <dbReference type="Proteomes" id="UP000257002"/>
    </source>
</evidence>
<keyword evidence="4" id="KW-0067">ATP-binding</keyword>
<evidence type="ECO:0000256" key="2">
    <source>
        <dbReference type="ARBA" id="ARBA00022801"/>
    </source>
</evidence>
<evidence type="ECO:0000256" key="3">
    <source>
        <dbReference type="ARBA" id="ARBA00022806"/>
    </source>
</evidence>
<reference evidence="6 7" key="1">
    <citation type="submission" date="2017-10" db="EMBL/GenBank/DDBJ databases">
        <title>A large-scale comparative metagenomic study reveals the eutrophication-driven functional interactions in six Microcystis-epibionts communities.</title>
        <authorList>
            <person name="Li Q."/>
            <person name="Lin F."/>
        </authorList>
    </citation>
    <scope>NUCLEOTIDE SEQUENCE [LARGE SCALE GENOMIC DNA]</scope>
    <source>
        <strain evidence="6">TW10</strain>
    </source>
</reference>
<dbReference type="Gene3D" id="3.40.50.300">
    <property type="entry name" value="P-loop containing nucleotide triphosphate hydrolases"/>
    <property type="match status" value="1"/>
</dbReference>
<evidence type="ECO:0000259" key="5">
    <source>
        <dbReference type="Pfam" id="PF00580"/>
    </source>
</evidence>
<dbReference type="Proteomes" id="UP000257002">
    <property type="component" value="Unassembled WGS sequence"/>
</dbReference>
<dbReference type="EMBL" id="QQWD01000006">
    <property type="protein sequence ID" value="REJ54211.1"/>
    <property type="molecule type" value="Genomic_DNA"/>
</dbReference>
<keyword evidence="3" id="KW-0347">Helicase</keyword>
<dbReference type="InterPro" id="IPR014016">
    <property type="entry name" value="UvrD-like_ATP-bd"/>
</dbReference>
<dbReference type="GO" id="GO:0005524">
    <property type="term" value="F:ATP binding"/>
    <property type="evidence" value="ECO:0007669"/>
    <property type="project" value="UniProtKB-KW"/>
</dbReference>
<feature type="domain" description="UvrD-like helicase ATP-binding" evidence="5">
    <location>
        <begin position="86"/>
        <end position="136"/>
    </location>
</feature>
<comment type="caution">
    <text evidence="6">The sequence shown here is derived from an EMBL/GenBank/DDBJ whole genome shotgun (WGS) entry which is preliminary data.</text>
</comment>
<keyword evidence="2" id="KW-0378">Hydrolase</keyword>